<dbReference type="GO" id="GO:0005506">
    <property type="term" value="F:iron ion binding"/>
    <property type="evidence" value="ECO:0007669"/>
    <property type="project" value="InterPro"/>
</dbReference>
<evidence type="ECO:0000313" key="1">
    <source>
        <dbReference type="EMBL" id="CAG8823798.1"/>
    </source>
</evidence>
<evidence type="ECO:0000313" key="2">
    <source>
        <dbReference type="Proteomes" id="UP000789396"/>
    </source>
</evidence>
<dbReference type="OrthoDB" id="1470350at2759"/>
<dbReference type="InterPro" id="IPR001128">
    <property type="entry name" value="Cyt_P450"/>
</dbReference>
<dbReference type="GO" id="GO:0004497">
    <property type="term" value="F:monooxygenase activity"/>
    <property type="evidence" value="ECO:0007669"/>
    <property type="project" value="InterPro"/>
</dbReference>
<protein>
    <submittedName>
        <fullName evidence="1">19974_t:CDS:1</fullName>
    </submittedName>
</protein>
<dbReference type="EMBL" id="CAJVPZ010104330">
    <property type="protein sequence ID" value="CAG8823798.1"/>
    <property type="molecule type" value="Genomic_DNA"/>
</dbReference>
<comment type="caution">
    <text evidence="1">The sequence shown here is derived from an EMBL/GenBank/DDBJ whole genome shotgun (WGS) entry which is preliminary data.</text>
</comment>
<dbReference type="InterPro" id="IPR036396">
    <property type="entry name" value="Cyt_P450_sf"/>
</dbReference>
<dbReference type="Proteomes" id="UP000789396">
    <property type="component" value="Unassembled WGS sequence"/>
</dbReference>
<feature type="non-terminal residue" evidence="1">
    <location>
        <position position="1"/>
    </location>
</feature>
<name>A0A9N9PJY6_9GLOM</name>
<dbReference type="Gene3D" id="1.10.630.10">
    <property type="entry name" value="Cytochrome P450"/>
    <property type="match status" value="1"/>
</dbReference>
<gene>
    <name evidence="1" type="ORF">RFULGI_LOCUS19870</name>
</gene>
<reference evidence="1" key="1">
    <citation type="submission" date="2021-06" db="EMBL/GenBank/DDBJ databases">
        <authorList>
            <person name="Kallberg Y."/>
            <person name="Tangrot J."/>
            <person name="Rosling A."/>
        </authorList>
    </citation>
    <scope>NUCLEOTIDE SEQUENCE</scope>
    <source>
        <strain evidence="1">IN212</strain>
    </source>
</reference>
<dbReference type="Pfam" id="PF00067">
    <property type="entry name" value="p450"/>
    <property type="match status" value="1"/>
</dbReference>
<accession>A0A9N9PJY6</accession>
<dbReference type="GO" id="GO:0016705">
    <property type="term" value="F:oxidoreductase activity, acting on paired donors, with incorporation or reduction of molecular oxygen"/>
    <property type="evidence" value="ECO:0007669"/>
    <property type="project" value="InterPro"/>
</dbReference>
<sequence>QNSKTAEKRIDILQIILNNHDPLKQSSPTTPVNISDGKTMSDFEVQDQITDFLIGGSDTSAFTIIMAIILLLNHPEKLRNLRSELKSAFPDLQSIEYEDNL</sequence>
<dbReference type="AlphaFoldDB" id="A0A9N9PJY6"/>
<dbReference type="SUPFAM" id="SSF48264">
    <property type="entry name" value="Cytochrome P450"/>
    <property type="match status" value="1"/>
</dbReference>
<keyword evidence="2" id="KW-1185">Reference proteome</keyword>
<proteinExistence type="predicted"/>
<organism evidence="1 2">
    <name type="scientific">Racocetra fulgida</name>
    <dbReference type="NCBI Taxonomy" id="60492"/>
    <lineage>
        <taxon>Eukaryota</taxon>
        <taxon>Fungi</taxon>
        <taxon>Fungi incertae sedis</taxon>
        <taxon>Mucoromycota</taxon>
        <taxon>Glomeromycotina</taxon>
        <taxon>Glomeromycetes</taxon>
        <taxon>Diversisporales</taxon>
        <taxon>Gigasporaceae</taxon>
        <taxon>Racocetra</taxon>
    </lineage>
</organism>
<feature type="non-terminal residue" evidence="1">
    <location>
        <position position="101"/>
    </location>
</feature>
<dbReference type="GO" id="GO:0020037">
    <property type="term" value="F:heme binding"/>
    <property type="evidence" value="ECO:0007669"/>
    <property type="project" value="InterPro"/>
</dbReference>